<keyword evidence="2" id="KW-1133">Transmembrane helix</keyword>
<feature type="transmembrane region" description="Helical" evidence="2">
    <location>
        <begin position="66"/>
        <end position="88"/>
    </location>
</feature>
<dbReference type="EMBL" id="JARUXG010000001">
    <property type="protein sequence ID" value="MDG6779231.1"/>
    <property type="molecule type" value="Genomic_DNA"/>
</dbReference>
<dbReference type="RefSeq" id="WP_039880407.1">
    <property type="nucleotide sequence ID" value="NZ_CP136136.1"/>
</dbReference>
<evidence type="ECO:0000313" key="3">
    <source>
        <dbReference type="EMBL" id="MDG6779231.1"/>
    </source>
</evidence>
<sequence length="165" mass="16460">MNTTPNDPTPESHEDIAPDASTTPIAPAPADDQPTARIPETGSPATDLAAPAPVYPSRTPRPRTPVLIAGGLGVAAIAAALGFGAGYITADTTSDRHDRVAVVRHGGDLGQLEGRGGPPGQFRGGPDGDGTPGPRGPRPGDRDSTDAPGGQTPSTPSAGQQPQPS</sequence>
<organism evidence="3">
    <name type="scientific">Gordonia rubripertincta</name>
    <name type="common">Rhodococcus corallinus</name>
    <dbReference type="NCBI Taxonomy" id="36822"/>
    <lineage>
        <taxon>Bacteria</taxon>
        <taxon>Bacillati</taxon>
        <taxon>Actinomycetota</taxon>
        <taxon>Actinomycetes</taxon>
        <taxon>Mycobacteriales</taxon>
        <taxon>Gordoniaceae</taxon>
        <taxon>Gordonia</taxon>
    </lineage>
</organism>
<feature type="region of interest" description="Disordered" evidence="1">
    <location>
        <begin position="104"/>
        <end position="165"/>
    </location>
</feature>
<accession>A0AAW6R4G2</accession>
<protein>
    <submittedName>
        <fullName evidence="3">Uncharacterized protein</fullName>
    </submittedName>
</protein>
<keyword evidence="2" id="KW-0472">Membrane</keyword>
<evidence type="ECO:0000256" key="2">
    <source>
        <dbReference type="SAM" id="Phobius"/>
    </source>
</evidence>
<gene>
    <name evidence="3" type="ORF">QBL07_00120</name>
</gene>
<feature type="compositionally biased region" description="Gly residues" evidence="1">
    <location>
        <begin position="113"/>
        <end position="133"/>
    </location>
</feature>
<evidence type="ECO:0000256" key="1">
    <source>
        <dbReference type="SAM" id="MobiDB-lite"/>
    </source>
</evidence>
<name>A0AAW6R4G2_GORRU</name>
<feature type="region of interest" description="Disordered" evidence="1">
    <location>
        <begin position="1"/>
        <end position="66"/>
    </location>
</feature>
<keyword evidence="2" id="KW-0812">Transmembrane</keyword>
<comment type="caution">
    <text evidence="3">The sequence shown here is derived from an EMBL/GenBank/DDBJ whole genome shotgun (WGS) entry which is preliminary data.</text>
</comment>
<feature type="compositionally biased region" description="Polar residues" evidence="1">
    <location>
        <begin position="151"/>
        <end position="165"/>
    </location>
</feature>
<proteinExistence type="predicted"/>
<reference evidence="3" key="1">
    <citation type="submission" date="2023-04" db="EMBL/GenBank/DDBJ databases">
        <title>Characterization and analysis of the complete genome of Gordonia rubripertincta 112, the degrader of aromatic and aliphatic compounds.</title>
        <authorList>
            <person name="Frantsuzova E."/>
            <person name="Bogun A."/>
            <person name="Delegan Y."/>
        </authorList>
    </citation>
    <scope>NUCLEOTIDE SEQUENCE</scope>
    <source>
        <strain evidence="3">112</strain>
    </source>
</reference>
<dbReference type="AlphaFoldDB" id="A0AAW6R4G2"/>